<evidence type="ECO:0000256" key="5">
    <source>
        <dbReference type="ARBA" id="ARBA00022989"/>
    </source>
</evidence>
<dbReference type="Gene3D" id="1.20.5.3310">
    <property type="match status" value="1"/>
</dbReference>
<keyword evidence="7 9" id="KW-0472">Membrane</keyword>
<dbReference type="NCBIfam" id="NF002377">
    <property type="entry name" value="PRK01371.1-4"/>
    <property type="match status" value="1"/>
</dbReference>
<dbReference type="PRINTS" id="PR01506">
    <property type="entry name" value="TATBPROTEIN"/>
</dbReference>
<evidence type="ECO:0000256" key="8">
    <source>
        <dbReference type="SAM" id="MobiDB-lite"/>
    </source>
</evidence>
<keyword evidence="11" id="KW-1185">Reference proteome</keyword>
<feature type="compositionally biased region" description="Pro residues" evidence="8">
    <location>
        <begin position="163"/>
        <end position="173"/>
    </location>
</feature>
<evidence type="ECO:0000256" key="2">
    <source>
        <dbReference type="ARBA" id="ARBA00022448"/>
    </source>
</evidence>
<dbReference type="Proteomes" id="UP000632289">
    <property type="component" value="Unassembled WGS sequence"/>
</dbReference>
<keyword evidence="6" id="KW-0811">Translocation</keyword>
<dbReference type="InterPro" id="IPR003369">
    <property type="entry name" value="TatA/B/E"/>
</dbReference>
<evidence type="ECO:0000313" key="10">
    <source>
        <dbReference type="EMBL" id="MBD3933649.1"/>
    </source>
</evidence>
<reference evidence="10" key="1">
    <citation type="submission" date="2020-09" db="EMBL/GenBank/DDBJ databases">
        <title>Secondary metabolite and genome analysis of marine Streptomyces chumphonensis KK1-2T.</title>
        <authorList>
            <person name="Phongsopitanun W."/>
            <person name="Kanchanasin P."/>
            <person name="Pittayakhajonwut P."/>
            <person name="Suwanborirux K."/>
            <person name="Tanasupawat S."/>
        </authorList>
    </citation>
    <scope>NUCLEOTIDE SEQUENCE</scope>
    <source>
        <strain evidence="10">KK1-2</strain>
    </source>
</reference>
<proteinExistence type="predicted"/>
<feature type="transmembrane region" description="Helical" evidence="9">
    <location>
        <begin position="6"/>
        <end position="22"/>
    </location>
</feature>
<name>A0A927F3S9_9ACTN</name>
<dbReference type="GO" id="GO:0016020">
    <property type="term" value="C:membrane"/>
    <property type="evidence" value="ECO:0007669"/>
    <property type="project" value="UniProtKB-ARBA"/>
</dbReference>
<dbReference type="EMBL" id="JACXYU010000010">
    <property type="protein sequence ID" value="MBD3933649.1"/>
    <property type="molecule type" value="Genomic_DNA"/>
</dbReference>
<keyword evidence="2" id="KW-0813">Transport</keyword>
<evidence type="ECO:0000256" key="3">
    <source>
        <dbReference type="ARBA" id="ARBA00022692"/>
    </source>
</evidence>
<dbReference type="NCBIfam" id="NF002374">
    <property type="entry name" value="PRK01371.1-1"/>
    <property type="match status" value="1"/>
</dbReference>
<keyword evidence="3 9" id="KW-0812">Transmembrane</keyword>
<evidence type="ECO:0000256" key="7">
    <source>
        <dbReference type="ARBA" id="ARBA00023136"/>
    </source>
</evidence>
<comment type="caution">
    <text evidence="10">The sequence shown here is derived from an EMBL/GenBank/DDBJ whole genome shotgun (WGS) entry which is preliminary data.</text>
</comment>
<accession>A0A927F3S9</accession>
<protein>
    <submittedName>
        <fullName evidence="10">Sec-independent protein translocase subunit TatB</fullName>
    </submittedName>
</protein>
<dbReference type="RefSeq" id="WP_191210940.1">
    <property type="nucleotide sequence ID" value="NZ_BAABKL010000033.1"/>
</dbReference>
<keyword evidence="5 9" id="KW-1133">Transmembrane helix</keyword>
<organism evidence="10 11">
    <name type="scientific">Streptomyces chumphonensis</name>
    <dbReference type="NCBI Taxonomy" id="1214925"/>
    <lineage>
        <taxon>Bacteria</taxon>
        <taxon>Bacillati</taxon>
        <taxon>Actinomycetota</taxon>
        <taxon>Actinomycetes</taxon>
        <taxon>Kitasatosporales</taxon>
        <taxon>Streptomycetaceae</taxon>
        <taxon>Streptomyces</taxon>
    </lineage>
</organism>
<feature type="region of interest" description="Disordered" evidence="8">
    <location>
        <begin position="114"/>
        <end position="173"/>
    </location>
</feature>
<comment type="subcellular location">
    <subcellularLocation>
        <location evidence="1">Membrane</location>
        <topology evidence="1">Single-pass membrane protein</topology>
    </subcellularLocation>
</comment>
<dbReference type="Pfam" id="PF02416">
    <property type="entry name" value="TatA_B_E"/>
    <property type="match status" value="1"/>
</dbReference>
<dbReference type="AlphaFoldDB" id="A0A927F3S9"/>
<dbReference type="GO" id="GO:0015031">
    <property type="term" value="P:protein transport"/>
    <property type="evidence" value="ECO:0007669"/>
    <property type="project" value="UniProtKB-KW"/>
</dbReference>
<keyword evidence="4" id="KW-0653">Protein transport</keyword>
<gene>
    <name evidence="10" type="ORF">IF129_19085</name>
</gene>
<sequence>MFMDIGALEFVVLFILAVLLFGPDKLPKLIQDVAGFIRKVRQFSDNARDDIRKELGPDYQDFEFQDLHPKRFAQKHLMGEDDALGLKELRNSLDVREDLRALDVRKELTEMTDVVSGRGAPGPVAAAGTGAAAAGAAAGAGQGSGTSSTVPDLLRKKDVEPARTPPPFDADAT</sequence>
<evidence type="ECO:0000313" key="11">
    <source>
        <dbReference type="Proteomes" id="UP000632289"/>
    </source>
</evidence>
<evidence type="ECO:0000256" key="9">
    <source>
        <dbReference type="SAM" id="Phobius"/>
    </source>
</evidence>
<evidence type="ECO:0000256" key="6">
    <source>
        <dbReference type="ARBA" id="ARBA00023010"/>
    </source>
</evidence>
<evidence type="ECO:0000256" key="1">
    <source>
        <dbReference type="ARBA" id="ARBA00004167"/>
    </source>
</evidence>
<feature type="compositionally biased region" description="Low complexity" evidence="8">
    <location>
        <begin position="114"/>
        <end position="137"/>
    </location>
</feature>
<evidence type="ECO:0000256" key="4">
    <source>
        <dbReference type="ARBA" id="ARBA00022927"/>
    </source>
</evidence>